<dbReference type="KEGG" id="paun:MJA45_18760"/>
<protein>
    <recommendedName>
        <fullName evidence="5">Radical SAM core domain-containing protein</fullName>
    </recommendedName>
</protein>
<dbReference type="Proteomes" id="UP001305702">
    <property type="component" value="Chromosome"/>
</dbReference>
<keyword evidence="4" id="KW-0411">Iron-sulfur</keyword>
<evidence type="ECO:0000313" key="6">
    <source>
        <dbReference type="EMBL" id="WNQ09658.1"/>
    </source>
</evidence>
<organism evidence="6 7">
    <name type="scientific">Paenibacillus aurantius</name>
    <dbReference type="NCBI Taxonomy" id="2918900"/>
    <lineage>
        <taxon>Bacteria</taxon>
        <taxon>Bacillati</taxon>
        <taxon>Bacillota</taxon>
        <taxon>Bacilli</taxon>
        <taxon>Bacillales</taxon>
        <taxon>Paenibacillaceae</taxon>
        <taxon>Paenibacillus</taxon>
    </lineage>
</organism>
<accession>A0AA96RDZ8</accession>
<dbReference type="GO" id="GO:0003824">
    <property type="term" value="F:catalytic activity"/>
    <property type="evidence" value="ECO:0007669"/>
    <property type="project" value="InterPro"/>
</dbReference>
<keyword evidence="2" id="KW-0479">Metal-binding</keyword>
<evidence type="ECO:0000256" key="4">
    <source>
        <dbReference type="ARBA" id="ARBA00023014"/>
    </source>
</evidence>
<dbReference type="InterPro" id="IPR013785">
    <property type="entry name" value="Aldolase_TIM"/>
</dbReference>
<dbReference type="RefSeq" id="WP_315603431.1">
    <property type="nucleotide sequence ID" value="NZ_CP130318.1"/>
</dbReference>
<keyword evidence="1" id="KW-0949">S-adenosyl-L-methionine</keyword>
<dbReference type="PANTHER" id="PTHR43432:SF4">
    <property type="entry name" value="RADICAL SAM CORE DOMAIN-CONTAINING PROTEIN"/>
    <property type="match status" value="1"/>
</dbReference>
<dbReference type="InterPro" id="IPR007197">
    <property type="entry name" value="rSAM"/>
</dbReference>
<reference evidence="6 7" key="1">
    <citation type="submission" date="2022-02" db="EMBL/GenBank/DDBJ databases">
        <title>Paenibacillus sp. MBLB1776 Whole Genome Shotgun Sequencing.</title>
        <authorList>
            <person name="Hwang C.Y."/>
            <person name="Cho E.-S."/>
            <person name="Seo M.-J."/>
        </authorList>
    </citation>
    <scope>NUCLEOTIDE SEQUENCE [LARGE SCALE GENOMIC DNA]</scope>
    <source>
        <strain evidence="6 7">MBLB1776</strain>
    </source>
</reference>
<evidence type="ECO:0000313" key="7">
    <source>
        <dbReference type="Proteomes" id="UP001305702"/>
    </source>
</evidence>
<evidence type="ECO:0000256" key="3">
    <source>
        <dbReference type="ARBA" id="ARBA00023004"/>
    </source>
</evidence>
<dbReference type="PANTHER" id="PTHR43432">
    <property type="entry name" value="SLR0285 PROTEIN"/>
    <property type="match status" value="1"/>
</dbReference>
<dbReference type="InterPro" id="IPR058240">
    <property type="entry name" value="rSAM_sf"/>
</dbReference>
<dbReference type="EMBL" id="CP130318">
    <property type="protein sequence ID" value="WNQ09658.1"/>
    <property type="molecule type" value="Genomic_DNA"/>
</dbReference>
<dbReference type="PROSITE" id="PS51918">
    <property type="entry name" value="RADICAL_SAM"/>
    <property type="match status" value="1"/>
</dbReference>
<sequence>MEKVLWNGRDYTIEYLKTSISINAYVGCYLGCEYCILSSLEFPERPLKIFDEESLVEQLLQNQYFTHDITPISINNKSDPLLREVKQSTMNILKILERYRLQNPIYLISKLELTDEDLEYLDSLNLNIYVFFSFSGLDTQLEKVTISYQERRIRRLAQAKNIKKIHYWRPLIAGENDSEEQIRHMLEVVSPVFNVSIVSGLRVNETVNERFSNLNKNVPFNEYTKKHKYVEKEVFERVNRIRNDICPDYLLFRHTSCITSYWLGKPDFLHNDRKPLNCTVFNCPNHFRCSNRQKPPESHINEMLFKISRDNEYEIRDDHIMFSGAMSQEDLSFLNLNLGFKALSEKKLPTVSESVIEVV</sequence>
<keyword evidence="7" id="KW-1185">Reference proteome</keyword>
<evidence type="ECO:0000256" key="2">
    <source>
        <dbReference type="ARBA" id="ARBA00022723"/>
    </source>
</evidence>
<dbReference type="GO" id="GO:0051536">
    <property type="term" value="F:iron-sulfur cluster binding"/>
    <property type="evidence" value="ECO:0007669"/>
    <property type="project" value="UniProtKB-KW"/>
</dbReference>
<dbReference type="AlphaFoldDB" id="A0AA96RDZ8"/>
<name>A0AA96RDZ8_9BACL</name>
<dbReference type="InterPro" id="IPR040086">
    <property type="entry name" value="MJ0683-like"/>
</dbReference>
<dbReference type="SUPFAM" id="SSF102114">
    <property type="entry name" value="Radical SAM enzymes"/>
    <property type="match status" value="1"/>
</dbReference>
<proteinExistence type="predicted"/>
<evidence type="ECO:0000256" key="1">
    <source>
        <dbReference type="ARBA" id="ARBA00022691"/>
    </source>
</evidence>
<feature type="domain" description="Radical SAM core" evidence="5">
    <location>
        <begin position="14"/>
        <end position="233"/>
    </location>
</feature>
<dbReference type="Gene3D" id="3.20.20.70">
    <property type="entry name" value="Aldolase class I"/>
    <property type="match status" value="1"/>
</dbReference>
<gene>
    <name evidence="6" type="ORF">MJA45_18760</name>
</gene>
<dbReference type="GO" id="GO:0046872">
    <property type="term" value="F:metal ion binding"/>
    <property type="evidence" value="ECO:0007669"/>
    <property type="project" value="UniProtKB-KW"/>
</dbReference>
<evidence type="ECO:0000259" key="5">
    <source>
        <dbReference type="PROSITE" id="PS51918"/>
    </source>
</evidence>
<keyword evidence="3" id="KW-0408">Iron</keyword>